<dbReference type="InterPro" id="IPR048020">
    <property type="entry name" value="Transpos_IS3"/>
</dbReference>
<dbReference type="Proteomes" id="UP000524010">
    <property type="component" value="Unassembled WGS sequence"/>
</dbReference>
<evidence type="ECO:0000256" key="1">
    <source>
        <dbReference type="ARBA" id="ARBA00022578"/>
    </source>
</evidence>
<dbReference type="GO" id="GO:0032196">
    <property type="term" value="P:transposition"/>
    <property type="evidence" value="ECO:0007669"/>
    <property type="project" value="UniProtKB-KW"/>
</dbReference>
<dbReference type="EMBL" id="AASRHK010000034">
    <property type="protein sequence ID" value="EFF8955183.1"/>
    <property type="molecule type" value="Genomic_DNA"/>
</dbReference>
<dbReference type="InterPro" id="IPR036397">
    <property type="entry name" value="RNaseH_sf"/>
</dbReference>
<dbReference type="RefSeq" id="WP_100245061.1">
    <property type="nucleotide sequence ID" value="NZ_CAJUZZ010000066.1"/>
</dbReference>
<keyword evidence="1" id="KW-0815">Transposition</keyword>
<dbReference type="NCBIfam" id="NF033516">
    <property type="entry name" value="transpos_IS3"/>
    <property type="match status" value="1"/>
</dbReference>
<dbReference type="InterPro" id="IPR009057">
    <property type="entry name" value="Homeodomain-like_sf"/>
</dbReference>
<evidence type="ECO:0000313" key="6">
    <source>
        <dbReference type="Proteomes" id="UP000524010"/>
    </source>
</evidence>
<feature type="compositionally biased region" description="Basic and acidic residues" evidence="3">
    <location>
        <begin position="115"/>
        <end position="132"/>
    </location>
</feature>
<name>A0A2S7GDK4_ECOLX</name>
<dbReference type="GO" id="GO:0015074">
    <property type="term" value="P:DNA integration"/>
    <property type="evidence" value="ECO:0007669"/>
    <property type="project" value="InterPro"/>
</dbReference>
<dbReference type="PROSITE" id="PS50994">
    <property type="entry name" value="INTEGRASE"/>
    <property type="match status" value="1"/>
</dbReference>
<dbReference type="SUPFAM" id="SSF53098">
    <property type="entry name" value="Ribonuclease H-like"/>
    <property type="match status" value="1"/>
</dbReference>
<dbReference type="Gene3D" id="3.30.420.10">
    <property type="entry name" value="Ribonuclease H-like superfamily/Ribonuclease H"/>
    <property type="match status" value="1"/>
</dbReference>
<organism evidence="5 6">
    <name type="scientific">Escherichia coli</name>
    <dbReference type="NCBI Taxonomy" id="562"/>
    <lineage>
        <taxon>Bacteria</taxon>
        <taxon>Pseudomonadati</taxon>
        <taxon>Pseudomonadota</taxon>
        <taxon>Gammaproteobacteria</taxon>
        <taxon>Enterobacterales</taxon>
        <taxon>Enterobacteriaceae</taxon>
        <taxon>Escherichia</taxon>
    </lineage>
</organism>
<comment type="caution">
    <text evidence="5">The sequence shown here is derived from an EMBL/GenBank/DDBJ whole genome shotgun (WGS) entry which is preliminary data.</text>
</comment>
<feature type="region of interest" description="Disordered" evidence="3">
    <location>
        <begin position="113"/>
        <end position="132"/>
    </location>
</feature>
<evidence type="ECO:0000313" key="5">
    <source>
        <dbReference type="EMBL" id="EFF8955183.1"/>
    </source>
</evidence>
<dbReference type="GO" id="GO:0006310">
    <property type="term" value="P:DNA recombination"/>
    <property type="evidence" value="ECO:0007669"/>
    <property type="project" value="UniProtKB-KW"/>
</dbReference>
<dbReference type="Pfam" id="PF13276">
    <property type="entry name" value="HTH_21"/>
    <property type="match status" value="1"/>
</dbReference>
<feature type="domain" description="Integrase catalytic" evidence="4">
    <location>
        <begin position="284"/>
        <end position="446"/>
    </location>
</feature>
<evidence type="ECO:0000256" key="2">
    <source>
        <dbReference type="ARBA" id="ARBA00023172"/>
    </source>
</evidence>
<accession>A0A2S7GDK4</accession>
<dbReference type="SUPFAM" id="SSF48295">
    <property type="entry name" value="TrpR-like"/>
    <property type="match status" value="1"/>
</dbReference>
<dbReference type="InterPro" id="IPR012337">
    <property type="entry name" value="RNaseH-like_sf"/>
</dbReference>
<evidence type="ECO:0000256" key="3">
    <source>
        <dbReference type="SAM" id="MobiDB-lite"/>
    </source>
</evidence>
<dbReference type="InterPro" id="IPR001584">
    <property type="entry name" value="Integrase_cat-core"/>
</dbReference>
<dbReference type="GO" id="GO:0043565">
    <property type="term" value="F:sequence-specific DNA binding"/>
    <property type="evidence" value="ECO:0007669"/>
    <property type="project" value="InterPro"/>
</dbReference>
<dbReference type="Pfam" id="PF00665">
    <property type="entry name" value="rve"/>
    <property type="match status" value="1"/>
</dbReference>
<sequence length="449" mass="51753">MKHSFEVKLAAVNHYLAGHAGIISTAKLFQLSHTSLSHWINLFLLHGPQALDCRHKRSYSPEDKLCVVLYALGHSESLPRVAARFNIPSHNMVKNWIKGYRKSGNEAFIRRRKEKSMTRSDDTHENEANMTPEEMKNELRYLRAENAYLKAMQEHLLEKKPPGAGEKTKVIQSLKCGHCQSDLLKAAGLARSTLYYQLSLQKAKDKYADVKQLIASIFHEHRGCYGYRRIHCELQKRGLKFSGKTVRKLMQQLGLKSPVRLKKYRSYRGNMGLAAENILQRQFKAEAPCEKWVTDITEFRAGGQKLYLSPILDLFNGEIVAWETACRPTEELVKRMLNKGLESLAEGEKPLLHSDQGWHYRIKSYQSALADKGLVQSMSRKGNCLDNAVMENFFGHLKEEMYYRRDYRSVEELENAVNEYITYWNQKRIKLSLGGLSPVEYRTEYQKAG</sequence>
<dbReference type="Pfam" id="PF13333">
    <property type="entry name" value="rve_2"/>
    <property type="match status" value="1"/>
</dbReference>
<evidence type="ECO:0000259" key="4">
    <source>
        <dbReference type="PROSITE" id="PS50994"/>
    </source>
</evidence>
<dbReference type="InterPro" id="IPR025948">
    <property type="entry name" value="HTH-like_dom"/>
</dbReference>
<protein>
    <submittedName>
        <fullName evidence="5">IS3 family transposase</fullName>
    </submittedName>
</protein>
<dbReference type="Pfam" id="PF13518">
    <property type="entry name" value="HTH_28"/>
    <property type="match status" value="2"/>
</dbReference>
<gene>
    <name evidence="5" type="ORF">BTB68_003168</name>
</gene>
<dbReference type="AlphaFoldDB" id="A0A2S7GDK4"/>
<dbReference type="PANTHER" id="PTHR46889">
    <property type="entry name" value="TRANSPOSASE INSF FOR INSERTION SEQUENCE IS3B-RELATED"/>
    <property type="match status" value="1"/>
</dbReference>
<dbReference type="InterPro" id="IPR010921">
    <property type="entry name" value="Trp_repressor/repl_initiator"/>
</dbReference>
<dbReference type="PANTHER" id="PTHR46889:SF4">
    <property type="entry name" value="TRANSPOSASE INSO FOR INSERTION SEQUENCE ELEMENT IS911B-RELATED"/>
    <property type="match status" value="1"/>
</dbReference>
<dbReference type="SUPFAM" id="SSF46689">
    <property type="entry name" value="Homeodomain-like"/>
    <property type="match status" value="1"/>
</dbReference>
<dbReference type="InterPro" id="IPR055247">
    <property type="entry name" value="InsJ-like_HTH"/>
</dbReference>
<keyword evidence="2" id="KW-0233">DNA recombination</keyword>
<dbReference type="InterPro" id="IPR050900">
    <property type="entry name" value="Transposase_IS3/IS150/IS904"/>
</dbReference>
<reference evidence="5 6" key="1">
    <citation type="submission" date="2020-02" db="EMBL/GenBank/DDBJ databases">
        <authorList>
            <consortium name="PulseNet: The National Subtyping Network for Foodborne Disease Surveillance"/>
            <person name="Tarr C.L."/>
            <person name="Trees E."/>
            <person name="Katz L.S."/>
            <person name="Carleton-Romer H.A."/>
            <person name="Stroika S."/>
            <person name="Kucerova Z."/>
            <person name="Roache K.F."/>
            <person name="Sabol A.L."/>
            <person name="Besser J."/>
            <person name="Gerner-Smidt P."/>
        </authorList>
    </citation>
    <scope>NUCLEOTIDE SEQUENCE [LARGE SCALE GENOMIC DNA]</scope>
    <source>
        <strain evidence="5 6">PNUSAE005278</strain>
    </source>
</reference>
<proteinExistence type="predicted"/>